<evidence type="ECO:0000313" key="4">
    <source>
        <dbReference type="Proteomes" id="UP000093070"/>
    </source>
</evidence>
<dbReference type="GO" id="GO:0009279">
    <property type="term" value="C:cell outer membrane"/>
    <property type="evidence" value="ECO:0007669"/>
    <property type="project" value="TreeGrafter"/>
</dbReference>
<dbReference type="PANTHER" id="PTHR21666:SF263">
    <property type="entry name" value="MUREIN HYDROLASE ACTIVATOR NLPD"/>
    <property type="match status" value="1"/>
</dbReference>
<dbReference type="CDD" id="cd12797">
    <property type="entry name" value="M23_peptidase"/>
    <property type="match status" value="1"/>
</dbReference>
<protein>
    <recommendedName>
        <fullName evidence="2">LysM domain-containing protein</fullName>
    </recommendedName>
</protein>
<dbReference type="SMART" id="SM00257">
    <property type="entry name" value="LysM"/>
    <property type="match status" value="1"/>
</dbReference>
<dbReference type="InterPro" id="IPR018392">
    <property type="entry name" value="LysM"/>
</dbReference>
<dbReference type="EMBL" id="CP013259">
    <property type="protein sequence ID" value="ANZ22617.1"/>
    <property type="molecule type" value="Genomic_DNA"/>
</dbReference>
<dbReference type="Pfam" id="PF01551">
    <property type="entry name" value="Peptidase_M23"/>
    <property type="match status" value="1"/>
</dbReference>
<gene>
    <name evidence="3" type="ORF">ATN01_02080</name>
</gene>
<comment type="similarity">
    <text evidence="1">Belongs to the E.coli NlpD/Haemophilus LppB family.</text>
</comment>
<dbReference type="PANTHER" id="PTHR21666">
    <property type="entry name" value="PEPTIDASE-RELATED"/>
    <property type="match status" value="1"/>
</dbReference>
<feature type="domain" description="LysM" evidence="2">
    <location>
        <begin position="97"/>
        <end position="141"/>
    </location>
</feature>
<dbReference type="InterPro" id="IPR050570">
    <property type="entry name" value="Cell_wall_metabolism_enzyme"/>
</dbReference>
<evidence type="ECO:0000256" key="1">
    <source>
        <dbReference type="ARBA" id="ARBA00038420"/>
    </source>
</evidence>
<dbReference type="InterPro" id="IPR036779">
    <property type="entry name" value="LysM_dom_sf"/>
</dbReference>
<evidence type="ECO:0000259" key="2">
    <source>
        <dbReference type="PROSITE" id="PS51782"/>
    </source>
</evidence>
<reference evidence="3 4" key="1">
    <citation type="submission" date="2015-11" db="EMBL/GenBank/DDBJ databases">
        <title>The complete genome of Buchnera aphidicola from Diuraphis noxia biotype SAM.</title>
        <authorList>
            <person name="Burger N.F.V."/>
            <person name="Oberholster A.-M."/>
        </authorList>
    </citation>
    <scope>NUCLEOTIDE SEQUENCE [LARGE SCALE GENOMIC DNA]</scope>
    <source>
        <strain evidence="3">SAM</strain>
    </source>
</reference>
<dbReference type="AlphaFoldDB" id="A0A1B2H8R6"/>
<dbReference type="PROSITE" id="PS51782">
    <property type="entry name" value="LYSM"/>
    <property type="match status" value="1"/>
</dbReference>
<accession>A0A1B2H8R6</accession>
<dbReference type="SUPFAM" id="SSF51261">
    <property type="entry name" value="Duplicated hybrid motif"/>
    <property type="match status" value="1"/>
</dbReference>
<dbReference type="RefSeq" id="WP_075433439.1">
    <property type="nucleotide sequence ID" value="NZ_CP013259.1"/>
</dbReference>
<dbReference type="Gene3D" id="3.10.350.10">
    <property type="entry name" value="LysM domain"/>
    <property type="match status" value="1"/>
</dbReference>
<dbReference type="CDD" id="cd00118">
    <property type="entry name" value="LysM"/>
    <property type="match status" value="1"/>
</dbReference>
<proteinExistence type="inferred from homology"/>
<organism evidence="3 4">
    <name type="scientific">Buchnera aphidicola subsp. Diuraphis noxia</name>
    <dbReference type="NCBI Taxonomy" id="118101"/>
    <lineage>
        <taxon>Bacteria</taxon>
        <taxon>Pseudomonadati</taxon>
        <taxon>Pseudomonadota</taxon>
        <taxon>Gammaproteobacteria</taxon>
        <taxon>Enterobacterales</taxon>
        <taxon>Erwiniaceae</taxon>
        <taxon>Buchnera</taxon>
    </lineage>
</organism>
<evidence type="ECO:0000313" key="3">
    <source>
        <dbReference type="EMBL" id="ANZ22617.1"/>
    </source>
</evidence>
<dbReference type="InterPro" id="IPR016047">
    <property type="entry name" value="M23ase_b-sheet_dom"/>
</dbReference>
<dbReference type="Pfam" id="PF01476">
    <property type="entry name" value="LysM"/>
    <property type="match status" value="1"/>
</dbReference>
<dbReference type="GO" id="GO:0004222">
    <property type="term" value="F:metalloendopeptidase activity"/>
    <property type="evidence" value="ECO:0007669"/>
    <property type="project" value="TreeGrafter"/>
</dbReference>
<dbReference type="STRING" id="118101.ATN01_02080"/>
<dbReference type="Proteomes" id="UP000093070">
    <property type="component" value="Chromosome"/>
</dbReference>
<dbReference type="Gene3D" id="2.70.70.10">
    <property type="entry name" value="Glucose Permease (Domain IIA)"/>
    <property type="match status" value="1"/>
</dbReference>
<dbReference type="InterPro" id="IPR011055">
    <property type="entry name" value="Dup_hybrid_motif"/>
</dbReference>
<sequence length="346" mass="41105">MELKKVLYKLFFFILVLITFSHVSVALSNKKQEKNNYVYQKKYSNIEFIQKKEKKFIFLKKNECFLFSKYNVFFKKTDLIISNSNFTGIFQKNKFKMFYVVKPKDTLYSIGKKSGHSYYELSRLNVIKKPYKIFVGQKIWVGDFFVDNYVDNCSVVELNKNNVTPCKFIFNNTLNLKNFLNNVKNTYDKKSIKICFSCNYNCNISNFPLKNNFFSNNWFWPVKSKHIQYVYDIKSRNQHIEIPGFKGQSVFAAADGEVVYITDLFEKYGRLIIIRHNENYLSIYAFNDVILVKPRDKVHAQQKISTMGFSDKNIVRLYFEIRYKGESVNPLKILPKIDKKILDFNF</sequence>
<dbReference type="OrthoDB" id="9795421at2"/>
<dbReference type="GO" id="GO:0032153">
    <property type="term" value="C:cell division site"/>
    <property type="evidence" value="ECO:0007669"/>
    <property type="project" value="TreeGrafter"/>
</dbReference>
<name>A0A1B2H8R6_BUCDN</name>